<evidence type="ECO:0000256" key="9">
    <source>
        <dbReference type="PIRSR" id="PIRSR601211-2"/>
    </source>
</evidence>
<feature type="transmembrane region" description="Helical" evidence="12">
    <location>
        <begin position="152"/>
        <end position="170"/>
    </location>
</feature>
<organism evidence="14 15">
    <name type="scientific">Mesorhabditis spiculigera</name>
    <dbReference type="NCBI Taxonomy" id="96644"/>
    <lineage>
        <taxon>Eukaryota</taxon>
        <taxon>Metazoa</taxon>
        <taxon>Ecdysozoa</taxon>
        <taxon>Nematoda</taxon>
        <taxon>Chromadorea</taxon>
        <taxon>Rhabditida</taxon>
        <taxon>Rhabditina</taxon>
        <taxon>Rhabditomorpha</taxon>
        <taxon>Rhabditoidea</taxon>
        <taxon>Rhabditidae</taxon>
        <taxon>Mesorhabditinae</taxon>
        <taxon>Mesorhabditis</taxon>
    </lineage>
</organism>
<feature type="disulfide bond" evidence="10">
    <location>
        <begin position="560"/>
        <end position="576"/>
    </location>
</feature>
<feature type="disulfide bond" evidence="10">
    <location>
        <begin position="582"/>
        <end position="628"/>
    </location>
</feature>
<keyword evidence="7 10" id="KW-1015">Disulfide bond</keyword>
<feature type="domain" description="G-protein coupled receptors family 1 profile" evidence="13">
    <location>
        <begin position="329"/>
        <end position="522"/>
    </location>
</feature>
<sequence length="666" mass="76037">MTFASEFWGRLAGQVNILFWNNTLMTHLAVSLNRLFTIVFPTRRVKFANGNGTRILVASTWCIAAFLNIPYFFRDTCYFFYDPTSYAWTFSDNFCGHIIGTYMDCWAGITGMLIIGVLDVFTIFKLRRLHKNVAGVATREDMSKRKNMEIRFFIQSCIQVAMLAYLWQAVHALDGCVLLVFHWRCSRKTTSARDTCYMIYVPQKYAWQFSDNLCGHVIGVYLDCYAAMLVVVVLILLDIYTILHLKRMHKVIFYIMTSSKEPERCHQEHLERGIEKEARTGDTVFHAELRPGMSEETTTEAFNEDLVTIASSELAAIIIVMVSIFGLLANFLSIHLVLTYPHLRNSFGALCVSQSVANSGLLIIFAGWCAPMQWMSDDEMSTGLWGKIVGQLNTLFWANSVYSHLVVSLNRLFSITFPTRRLKFAGSKGTYFLVSCSWTIAAILNLPYFYRDECYIVYTPSTFTWNYSQSTCGTIIGTYLDFYLGMAVFGIIAIFDVYTIFQLRVTRKMFRILLMTLLTLVYFTGSSPPPMVGALWNLEEVTECELHYNALVYNNYGCWCGIGGAHEPVDGIDACCKVHDKCYDAAVDAKICYDTAWEYVDDYSWKCENGTAICTDTSSPCKVALCACDKAVVECWKHFPKPTIKAKCNAVRQYLKYLNRPHHFYH</sequence>
<feature type="non-terminal residue" evidence="14">
    <location>
        <position position="1"/>
    </location>
</feature>
<feature type="transmembrane region" description="Helical" evidence="12">
    <location>
        <begin position="430"/>
        <end position="450"/>
    </location>
</feature>
<dbReference type="PROSITE" id="PS00118">
    <property type="entry name" value="PA2_HIS"/>
    <property type="match status" value="1"/>
</dbReference>
<feature type="disulfide bond" evidence="10">
    <location>
        <begin position="614"/>
        <end position="626"/>
    </location>
</feature>
<dbReference type="GO" id="GO:0016042">
    <property type="term" value="P:lipid catabolic process"/>
    <property type="evidence" value="ECO:0007669"/>
    <property type="project" value="InterPro"/>
</dbReference>
<dbReference type="Pfam" id="PF00068">
    <property type="entry name" value="Phospholip_A2_1"/>
    <property type="match status" value="1"/>
</dbReference>
<evidence type="ECO:0000256" key="5">
    <source>
        <dbReference type="ARBA" id="ARBA00022989"/>
    </source>
</evidence>
<dbReference type="CDD" id="cd00125">
    <property type="entry name" value="PLA2c"/>
    <property type="match status" value="1"/>
</dbReference>
<dbReference type="InterPro" id="IPR033113">
    <property type="entry name" value="PLA2_histidine"/>
</dbReference>
<evidence type="ECO:0000259" key="13">
    <source>
        <dbReference type="PROSITE" id="PS50262"/>
    </source>
</evidence>
<dbReference type="GO" id="GO:0016020">
    <property type="term" value="C:membrane"/>
    <property type="evidence" value="ECO:0007669"/>
    <property type="project" value="UniProtKB-SubCell"/>
</dbReference>
<dbReference type="PRINTS" id="PR00389">
    <property type="entry name" value="PHPHLIPASEA2"/>
</dbReference>
<dbReference type="GO" id="GO:0050482">
    <property type="term" value="P:arachidonate secretion"/>
    <property type="evidence" value="ECO:0007669"/>
    <property type="project" value="InterPro"/>
</dbReference>
<reference evidence="14" key="1">
    <citation type="submission" date="2023-06" db="EMBL/GenBank/DDBJ databases">
        <authorList>
            <person name="Delattre M."/>
        </authorList>
    </citation>
    <scope>NUCLEOTIDE SEQUENCE</scope>
    <source>
        <strain evidence="14">AF72</strain>
    </source>
</reference>
<evidence type="ECO:0000313" key="15">
    <source>
        <dbReference type="Proteomes" id="UP001177023"/>
    </source>
</evidence>
<dbReference type="Pfam" id="PF10328">
    <property type="entry name" value="7TM_GPCR_Srx"/>
    <property type="match status" value="3"/>
</dbReference>
<feature type="transmembrane region" description="Helical" evidence="12">
    <location>
        <begin position="513"/>
        <end position="536"/>
    </location>
</feature>
<keyword evidence="6 12" id="KW-0472">Membrane</keyword>
<dbReference type="GO" id="GO:0005576">
    <property type="term" value="C:extracellular region"/>
    <property type="evidence" value="ECO:0007669"/>
    <property type="project" value="UniProtKB-SubCell"/>
</dbReference>
<keyword evidence="15" id="KW-1185">Reference proteome</keyword>
<dbReference type="InterPro" id="IPR016090">
    <property type="entry name" value="PLA2-like_dom"/>
</dbReference>
<evidence type="ECO:0000256" key="1">
    <source>
        <dbReference type="ARBA" id="ARBA00004370"/>
    </source>
</evidence>
<keyword evidence="4 12" id="KW-0812">Transmembrane</keyword>
<accession>A0AA36GDU2</accession>
<comment type="caution">
    <text evidence="14">The sequence shown here is derived from an EMBL/GenBank/DDBJ whole genome shotgun (WGS) entry which is preliminary data.</text>
</comment>
<feature type="active site" evidence="8">
    <location>
        <position position="579"/>
    </location>
</feature>
<feature type="binding site" evidence="9">
    <location>
        <position position="580"/>
    </location>
    <ligand>
        <name>Ca(2+)</name>
        <dbReference type="ChEBI" id="CHEBI:29108"/>
    </ligand>
</feature>
<feature type="active site" evidence="8">
    <location>
        <position position="629"/>
    </location>
</feature>
<dbReference type="AlphaFoldDB" id="A0AA36GDU2"/>
<evidence type="ECO:0000313" key="14">
    <source>
        <dbReference type="EMBL" id="CAJ0581705.1"/>
    </source>
</evidence>
<evidence type="ECO:0000256" key="7">
    <source>
        <dbReference type="ARBA" id="ARBA00023157"/>
    </source>
</evidence>
<keyword evidence="9" id="KW-0106">Calcium</keyword>
<keyword evidence="3" id="KW-0964">Secreted</keyword>
<dbReference type="InterPro" id="IPR019430">
    <property type="entry name" value="7TM_GPCR_serpentine_rcpt_Srx"/>
</dbReference>
<dbReference type="SUPFAM" id="SSF48619">
    <property type="entry name" value="Phospholipase A2, PLA2"/>
    <property type="match status" value="1"/>
</dbReference>
<dbReference type="CDD" id="cd00637">
    <property type="entry name" value="7tm_classA_rhodopsin-like"/>
    <property type="match status" value="2"/>
</dbReference>
<feature type="disulfide bond" evidence="10">
    <location>
        <begin position="575"/>
        <end position="635"/>
    </location>
</feature>
<dbReference type="InterPro" id="IPR036444">
    <property type="entry name" value="PLipase_A2_dom_sf"/>
</dbReference>
<dbReference type="GO" id="GO:0005509">
    <property type="term" value="F:calcium ion binding"/>
    <property type="evidence" value="ECO:0007669"/>
    <property type="project" value="InterPro"/>
</dbReference>
<evidence type="ECO:0000256" key="10">
    <source>
        <dbReference type="PIRSR" id="PIRSR601211-3"/>
    </source>
</evidence>
<dbReference type="InterPro" id="IPR001211">
    <property type="entry name" value="PLA2"/>
</dbReference>
<feature type="binding site" evidence="9">
    <location>
        <position position="561"/>
    </location>
    <ligand>
        <name>Ca(2+)</name>
        <dbReference type="ChEBI" id="CHEBI:29108"/>
    </ligand>
</feature>
<dbReference type="InterPro" id="IPR017452">
    <property type="entry name" value="GPCR_Rhodpsn_7TM"/>
</dbReference>
<feature type="binding site" evidence="9">
    <location>
        <position position="563"/>
    </location>
    <ligand>
        <name>Ca(2+)</name>
        <dbReference type="ChEBI" id="CHEBI:29108"/>
    </ligand>
</feature>
<proteinExistence type="inferred from homology"/>
<feature type="disulfide bond" evidence="10">
    <location>
        <begin position="592"/>
        <end position="621"/>
    </location>
</feature>
<evidence type="ECO:0000256" key="4">
    <source>
        <dbReference type="ARBA" id="ARBA00022692"/>
    </source>
</evidence>
<dbReference type="SMART" id="SM00085">
    <property type="entry name" value="PA2c"/>
    <property type="match status" value="1"/>
</dbReference>
<dbReference type="PANTHER" id="PTHR23017">
    <property type="entry name" value="SERPENTINE RECEPTOR, CLASS X"/>
    <property type="match status" value="1"/>
</dbReference>
<evidence type="ECO:0000256" key="12">
    <source>
        <dbReference type="SAM" id="Phobius"/>
    </source>
</evidence>
<dbReference type="SUPFAM" id="SSF81321">
    <property type="entry name" value="Family A G protein-coupled receptor-like"/>
    <property type="match status" value="2"/>
</dbReference>
<dbReference type="PANTHER" id="PTHR23017:SF3">
    <property type="entry name" value="G-PROTEIN COUPLED RECEPTORS FAMILY 1 PROFILE DOMAIN-CONTAINING PROTEIN"/>
    <property type="match status" value="1"/>
</dbReference>
<evidence type="ECO:0000256" key="2">
    <source>
        <dbReference type="ARBA" id="ARBA00004613"/>
    </source>
</evidence>
<dbReference type="Proteomes" id="UP001177023">
    <property type="component" value="Unassembled WGS sequence"/>
</dbReference>
<feature type="transmembrane region" description="Helical" evidence="12">
    <location>
        <begin position="106"/>
        <end position="124"/>
    </location>
</feature>
<evidence type="ECO:0000256" key="6">
    <source>
        <dbReference type="ARBA" id="ARBA00023136"/>
    </source>
</evidence>
<dbReference type="GO" id="GO:0004623">
    <property type="term" value="F:phospholipase A2 activity"/>
    <property type="evidence" value="ECO:0007669"/>
    <property type="project" value="InterPro"/>
</dbReference>
<keyword evidence="5 12" id="KW-1133">Transmembrane helix</keyword>
<evidence type="ECO:0000256" key="11">
    <source>
        <dbReference type="RuleBase" id="RU003654"/>
    </source>
</evidence>
<name>A0AA36GDU2_9BILA</name>
<feature type="transmembrane region" description="Helical" evidence="12">
    <location>
        <begin position="17"/>
        <end position="40"/>
    </location>
</feature>
<dbReference type="Gene3D" id="1.20.90.10">
    <property type="entry name" value="Phospholipase A2 domain"/>
    <property type="match status" value="1"/>
</dbReference>
<feature type="transmembrane region" description="Helical" evidence="12">
    <location>
        <begin position="52"/>
        <end position="73"/>
    </location>
</feature>
<dbReference type="InterPro" id="IPR033112">
    <property type="entry name" value="PLA2_Asp_AS"/>
</dbReference>
<evidence type="ECO:0000256" key="3">
    <source>
        <dbReference type="ARBA" id="ARBA00022525"/>
    </source>
</evidence>
<dbReference type="PROSITE" id="PS50262">
    <property type="entry name" value="G_PROTEIN_RECEP_F1_2"/>
    <property type="match status" value="1"/>
</dbReference>
<dbReference type="EMBL" id="CATQJA010002663">
    <property type="protein sequence ID" value="CAJ0581705.1"/>
    <property type="molecule type" value="Genomic_DNA"/>
</dbReference>
<feature type="transmembrane region" description="Helical" evidence="12">
    <location>
        <begin position="346"/>
        <end position="370"/>
    </location>
</feature>
<keyword evidence="9" id="KW-0479">Metal-binding</keyword>
<dbReference type="GO" id="GO:0006644">
    <property type="term" value="P:phospholipid metabolic process"/>
    <property type="evidence" value="ECO:0007669"/>
    <property type="project" value="InterPro"/>
</dbReference>
<comment type="cofactor">
    <cofactor evidence="9">
        <name>Ca(2+)</name>
        <dbReference type="ChEBI" id="CHEBI:29108"/>
    </cofactor>
    <text evidence="9">Binds 1 Ca(2+) ion per subunit.</text>
</comment>
<gene>
    <name evidence="14" type="ORF">MSPICULIGERA_LOCUS19860</name>
</gene>
<feature type="transmembrane region" description="Helical" evidence="12">
    <location>
        <begin position="225"/>
        <end position="243"/>
    </location>
</feature>
<comment type="similarity">
    <text evidence="11">Belongs to the phospholipase A2 family.</text>
</comment>
<evidence type="ECO:0000256" key="8">
    <source>
        <dbReference type="PIRSR" id="PIRSR601211-1"/>
    </source>
</evidence>
<protein>
    <recommendedName>
        <fullName evidence="13">G-protein coupled receptors family 1 profile domain-containing protein</fullName>
    </recommendedName>
</protein>
<comment type="subcellular location">
    <subcellularLocation>
        <location evidence="1">Membrane</location>
    </subcellularLocation>
    <subcellularLocation>
        <location evidence="2">Secreted</location>
    </subcellularLocation>
</comment>
<feature type="transmembrane region" description="Helical" evidence="12">
    <location>
        <begin position="314"/>
        <end position="340"/>
    </location>
</feature>
<feature type="transmembrane region" description="Helical" evidence="12">
    <location>
        <begin position="482"/>
        <end position="501"/>
    </location>
</feature>
<dbReference type="PROSITE" id="PS00119">
    <property type="entry name" value="PA2_ASP"/>
    <property type="match status" value="1"/>
</dbReference>
<dbReference type="Gene3D" id="1.20.1070.10">
    <property type="entry name" value="Rhodopsin 7-helix transmembrane proteins"/>
    <property type="match status" value="2"/>
</dbReference>